<dbReference type="EMBL" id="BJZS01000129">
    <property type="protein sequence ID" value="GEO97444.1"/>
    <property type="molecule type" value="Genomic_DNA"/>
</dbReference>
<proteinExistence type="predicted"/>
<organism evidence="2 3">
    <name type="scientific">Kocuria turfanensis</name>
    <dbReference type="NCBI Taxonomy" id="388357"/>
    <lineage>
        <taxon>Bacteria</taxon>
        <taxon>Bacillati</taxon>
        <taxon>Actinomycetota</taxon>
        <taxon>Actinomycetes</taxon>
        <taxon>Micrococcales</taxon>
        <taxon>Micrococcaceae</taxon>
        <taxon>Kocuria</taxon>
    </lineage>
</organism>
<dbReference type="STRING" id="388357.GCA_001580365_02380"/>
<reference evidence="2 3" key="1">
    <citation type="submission" date="2019-07" db="EMBL/GenBank/DDBJ databases">
        <title>Whole genome shotgun sequence of Kocuria turfanensis NBRC 107627.</title>
        <authorList>
            <person name="Hosoyama A."/>
            <person name="Uohara A."/>
            <person name="Ohji S."/>
            <person name="Ichikawa N."/>
        </authorList>
    </citation>
    <scope>NUCLEOTIDE SEQUENCE [LARGE SCALE GENOMIC DNA]</scope>
    <source>
        <strain evidence="2 3">NBRC 107627</strain>
    </source>
</reference>
<dbReference type="Proteomes" id="UP000321103">
    <property type="component" value="Unassembled WGS sequence"/>
</dbReference>
<protein>
    <submittedName>
        <fullName evidence="2">Uncharacterized protein</fullName>
    </submittedName>
</protein>
<name>A0A512IIB6_9MICC</name>
<sequence length="59" mass="6400">MRTRRTVVALFGALLLAAGALLLLQAVGAPVATGLFWSVLFLAASAVFWYLFATDRQSW</sequence>
<keyword evidence="1" id="KW-0472">Membrane</keyword>
<evidence type="ECO:0000256" key="1">
    <source>
        <dbReference type="SAM" id="Phobius"/>
    </source>
</evidence>
<evidence type="ECO:0000313" key="2">
    <source>
        <dbReference type="EMBL" id="GEO97444.1"/>
    </source>
</evidence>
<comment type="caution">
    <text evidence="2">The sequence shown here is derived from an EMBL/GenBank/DDBJ whole genome shotgun (WGS) entry which is preliminary data.</text>
</comment>
<keyword evidence="3" id="KW-1185">Reference proteome</keyword>
<dbReference type="RefSeq" id="WP_062735917.1">
    <property type="nucleotide sequence ID" value="NZ_BJZS01000129.1"/>
</dbReference>
<keyword evidence="1" id="KW-1133">Transmembrane helix</keyword>
<keyword evidence="1" id="KW-0812">Transmembrane</keyword>
<gene>
    <name evidence="2" type="ORF">KTU01_35670</name>
</gene>
<evidence type="ECO:0000313" key="3">
    <source>
        <dbReference type="Proteomes" id="UP000321103"/>
    </source>
</evidence>
<accession>A0A512IIB6</accession>
<dbReference type="AlphaFoldDB" id="A0A512IIB6"/>
<feature type="transmembrane region" description="Helical" evidence="1">
    <location>
        <begin position="36"/>
        <end position="53"/>
    </location>
</feature>